<reference evidence="1 2" key="1">
    <citation type="journal article" date="2019" name="Nat. Ecol. Evol.">
        <title>Megaphylogeny resolves global patterns of mushroom evolution.</title>
        <authorList>
            <person name="Varga T."/>
            <person name="Krizsan K."/>
            <person name="Foldi C."/>
            <person name="Dima B."/>
            <person name="Sanchez-Garcia M."/>
            <person name="Sanchez-Ramirez S."/>
            <person name="Szollosi G.J."/>
            <person name="Szarkandi J.G."/>
            <person name="Papp V."/>
            <person name="Albert L."/>
            <person name="Andreopoulos W."/>
            <person name="Angelini C."/>
            <person name="Antonin V."/>
            <person name="Barry K.W."/>
            <person name="Bougher N.L."/>
            <person name="Buchanan P."/>
            <person name="Buyck B."/>
            <person name="Bense V."/>
            <person name="Catcheside P."/>
            <person name="Chovatia M."/>
            <person name="Cooper J."/>
            <person name="Damon W."/>
            <person name="Desjardin D."/>
            <person name="Finy P."/>
            <person name="Geml J."/>
            <person name="Haridas S."/>
            <person name="Hughes K."/>
            <person name="Justo A."/>
            <person name="Karasinski D."/>
            <person name="Kautmanova I."/>
            <person name="Kiss B."/>
            <person name="Kocsube S."/>
            <person name="Kotiranta H."/>
            <person name="LaButti K.M."/>
            <person name="Lechner B.E."/>
            <person name="Liimatainen K."/>
            <person name="Lipzen A."/>
            <person name="Lukacs Z."/>
            <person name="Mihaltcheva S."/>
            <person name="Morgado L.N."/>
            <person name="Niskanen T."/>
            <person name="Noordeloos M.E."/>
            <person name="Ohm R.A."/>
            <person name="Ortiz-Santana B."/>
            <person name="Ovrebo C."/>
            <person name="Racz N."/>
            <person name="Riley R."/>
            <person name="Savchenko A."/>
            <person name="Shiryaev A."/>
            <person name="Soop K."/>
            <person name="Spirin V."/>
            <person name="Szebenyi C."/>
            <person name="Tomsovsky M."/>
            <person name="Tulloss R.E."/>
            <person name="Uehling J."/>
            <person name="Grigoriev I.V."/>
            <person name="Vagvolgyi C."/>
            <person name="Papp T."/>
            <person name="Martin F.M."/>
            <person name="Miettinen O."/>
            <person name="Hibbett D.S."/>
            <person name="Nagy L.G."/>
        </authorList>
    </citation>
    <scope>NUCLEOTIDE SEQUENCE [LARGE SCALE GENOMIC DNA]</scope>
    <source>
        <strain evidence="1 2">NL-1719</strain>
    </source>
</reference>
<proteinExistence type="predicted"/>
<dbReference type="EMBL" id="ML208398">
    <property type="protein sequence ID" value="TFK66658.1"/>
    <property type="molecule type" value="Genomic_DNA"/>
</dbReference>
<dbReference type="Proteomes" id="UP000308600">
    <property type="component" value="Unassembled WGS sequence"/>
</dbReference>
<organism evidence="1 2">
    <name type="scientific">Pluteus cervinus</name>
    <dbReference type="NCBI Taxonomy" id="181527"/>
    <lineage>
        <taxon>Eukaryota</taxon>
        <taxon>Fungi</taxon>
        <taxon>Dikarya</taxon>
        <taxon>Basidiomycota</taxon>
        <taxon>Agaricomycotina</taxon>
        <taxon>Agaricomycetes</taxon>
        <taxon>Agaricomycetidae</taxon>
        <taxon>Agaricales</taxon>
        <taxon>Pluteineae</taxon>
        <taxon>Pluteaceae</taxon>
        <taxon>Pluteus</taxon>
    </lineage>
</organism>
<accession>A0ACD3ALT2</accession>
<protein>
    <submittedName>
        <fullName evidence="1">Uncharacterized protein</fullName>
    </submittedName>
</protein>
<evidence type="ECO:0000313" key="2">
    <source>
        <dbReference type="Proteomes" id="UP000308600"/>
    </source>
</evidence>
<keyword evidence="2" id="KW-1185">Reference proteome</keyword>
<evidence type="ECO:0000313" key="1">
    <source>
        <dbReference type="EMBL" id="TFK66658.1"/>
    </source>
</evidence>
<name>A0ACD3ALT2_9AGAR</name>
<gene>
    <name evidence="1" type="ORF">BDN72DRAFT_859746</name>
</gene>
<sequence length="524" mass="56222">MTSPAAFVPRRILVDDTSSLITYSSGWTEDADTEVKIDIYGSAFNKTIHKTGGAGTYSLSFDFRGTRLDVIGISLGAPQNQAQDPSLTCSMDQKTFANSSAATNIDLTEHWVYCTASDLADGNHAFTLNVASNGLPARFDYVLYVPSADVPLDNATICIDSTDSSIQYSGNDWSDLKGIVNMTQITGGKVMFDFIGKSLQWYGHVPSELPFAPASGSFAIDGGTPQNFTLQGLVGTTPQSKYDQLFFETPDLIPGLHRLEVTYWGNSATTPLSLDYLLVRNATFTNSSNSTTSASPTTSVSPGVATQSPGPSGGLSNGALAGIIVPTIFAVGFAVFFLFFFVLRRRRGGTRSSDRASARSVLGPEIGPGYPASPFVTPPRWSATDALVSSPEQQVMTQVDPAVGRGGFGRSGLSAGSNPVIPPDPPSMPTVPVAIQTVRHQDSGEKMNVLNEESANHKAEIVQSLSPQLGMLSVGQFLVCFSIFGSKEPDRSEEERANDIVFQMLERKLLATYDDVIDEWPHQY</sequence>